<evidence type="ECO:0000313" key="3">
    <source>
        <dbReference type="EMBL" id="CAD9317882.1"/>
    </source>
</evidence>
<dbReference type="EMBL" id="HBGN01006720">
    <property type="protein sequence ID" value="CAD9317881.1"/>
    <property type="molecule type" value="Transcribed_RNA"/>
</dbReference>
<feature type="region of interest" description="Disordered" evidence="1">
    <location>
        <begin position="1"/>
        <end position="28"/>
    </location>
</feature>
<protein>
    <recommendedName>
        <fullName evidence="4">Ubiquinol-cytochrome C reductase hinge domain-containing protein</fullName>
    </recommendedName>
</protein>
<organism evidence="3">
    <name type="scientific">Ditylum brightwellii</name>
    <dbReference type="NCBI Taxonomy" id="49249"/>
    <lineage>
        <taxon>Eukaryota</taxon>
        <taxon>Sar</taxon>
        <taxon>Stramenopiles</taxon>
        <taxon>Ochrophyta</taxon>
        <taxon>Bacillariophyta</taxon>
        <taxon>Mediophyceae</taxon>
        <taxon>Lithodesmiophycidae</taxon>
        <taxon>Lithodesmiales</taxon>
        <taxon>Lithodesmiaceae</taxon>
        <taxon>Ditylum</taxon>
    </lineage>
</organism>
<evidence type="ECO:0008006" key="4">
    <source>
        <dbReference type="Google" id="ProtNLM"/>
    </source>
</evidence>
<dbReference type="EMBL" id="HBGN01006721">
    <property type="protein sequence ID" value="CAD9317882.1"/>
    <property type="molecule type" value="Transcribed_RNA"/>
</dbReference>
<proteinExistence type="predicted"/>
<evidence type="ECO:0000256" key="1">
    <source>
        <dbReference type="SAM" id="MobiDB-lite"/>
    </source>
</evidence>
<name>A0A6U3ZUT8_9STRA</name>
<sequence>MATSSPMNGSLHEITPVPSASTGVHSSIKLIPIRDEHDKDEQDISDPKSSCAVQCHMEQERLVSCMDSIRAARLNENGTEEKELEEPNSMTESSCLAPAIAAWTQCCTEANKNITS</sequence>
<dbReference type="AlphaFoldDB" id="A0A6U3ZUT8"/>
<accession>A0A6U3ZUT8</accession>
<evidence type="ECO:0000313" key="2">
    <source>
        <dbReference type="EMBL" id="CAD9317881.1"/>
    </source>
</evidence>
<gene>
    <name evidence="2" type="ORF">DBRI1063_LOCUS4310</name>
    <name evidence="3" type="ORF">DBRI1063_LOCUS4311</name>
</gene>
<reference evidence="3" key="1">
    <citation type="submission" date="2021-01" db="EMBL/GenBank/DDBJ databases">
        <authorList>
            <person name="Corre E."/>
            <person name="Pelletier E."/>
            <person name="Niang G."/>
            <person name="Scheremetjew M."/>
            <person name="Finn R."/>
            <person name="Kale V."/>
            <person name="Holt S."/>
            <person name="Cochrane G."/>
            <person name="Meng A."/>
            <person name="Brown T."/>
            <person name="Cohen L."/>
        </authorList>
    </citation>
    <scope>NUCLEOTIDE SEQUENCE</scope>
    <source>
        <strain evidence="3">Pop2</strain>
    </source>
</reference>